<dbReference type="Pfam" id="PF00583">
    <property type="entry name" value="Acetyltransf_1"/>
    <property type="match status" value="1"/>
</dbReference>
<protein>
    <submittedName>
        <fullName evidence="4">MarR family transcriptional regulator</fullName>
    </submittedName>
</protein>
<sequence length="306" mass="35373">MKDYVDSIREFNRYYTNALGLLNNHFLNSEYSLTEARLLYEIGHSKDITAGQLVRLLNLDKGYLSRTIQQFEKKGILKRTPNRDDSRILHLELTKKGREVLSRLILSSNSQISGLLKNCSDPDKDELVSSMNFVMRVLSKEVSPVIYREARIGDLGYMIHRQAILYQNEYKFSDSFEEYLILGMSEYLKNRTEFDRVWIAESNGNIAGAISIIHSGKNLSQIRWFYTEPKFRNLGIGKNLLTLAVDYAESKNVSIFLWTLSNLDAARNLYKRFGFIRSESKPNQIWKKGLTEEKWELEKGGVNDGA</sequence>
<evidence type="ECO:0000256" key="1">
    <source>
        <dbReference type="ARBA" id="ARBA00022679"/>
    </source>
</evidence>
<accession>A0A2M9XDV2</accession>
<dbReference type="InterPro" id="IPR036388">
    <property type="entry name" value="WH-like_DNA-bd_sf"/>
</dbReference>
<dbReference type="SMART" id="SM00347">
    <property type="entry name" value="HTH_MARR"/>
    <property type="match status" value="1"/>
</dbReference>
<evidence type="ECO:0000313" key="4">
    <source>
        <dbReference type="EMBL" id="PJZ25873.1"/>
    </source>
</evidence>
<dbReference type="Gene3D" id="3.40.630.30">
    <property type="match status" value="1"/>
</dbReference>
<comment type="caution">
    <text evidence="4">The sequence shown here is derived from an EMBL/GenBank/DDBJ whole genome shotgun (WGS) entry which is preliminary data.</text>
</comment>
<organism evidence="4 5">
    <name type="scientific">Leptospira hartskeerlii</name>
    <dbReference type="NCBI Taxonomy" id="2023177"/>
    <lineage>
        <taxon>Bacteria</taxon>
        <taxon>Pseudomonadati</taxon>
        <taxon>Spirochaetota</taxon>
        <taxon>Spirochaetia</taxon>
        <taxon>Leptospirales</taxon>
        <taxon>Leptospiraceae</taxon>
        <taxon>Leptospira</taxon>
    </lineage>
</organism>
<dbReference type="GO" id="GO:0008080">
    <property type="term" value="F:N-acetyltransferase activity"/>
    <property type="evidence" value="ECO:0007669"/>
    <property type="project" value="InterPro"/>
</dbReference>
<dbReference type="PANTHER" id="PTHR13947">
    <property type="entry name" value="GNAT FAMILY N-ACETYLTRANSFERASE"/>
    <property type="match status" value="1"/>
</dbReference>
<dbReference type="PROSITE" id="PS50995">
    <property type="entry name" value="HTH_MARR_2"/>
    <property type="match status" value="1"/>
</dbReference>
<name>A0A2M9XDV2_9LEPT</name>
<keyword evidence="1" id="KW-0808">Transferase</keyword>
<dbReference type="PANTHER" id="PTHR13947:SF37">
    <property type="entry name" value="LD18367P"/>
    <property type="match status" value="1"/>
</dbReference>
<proteinExistence type="predicted"/>
<dbReference type="InterPro" id="IPR000182">
    <property type="entry name" value="GNAT_dom"/>
</dbReference>
<feature type="domain" description="HTH marR-type" evidence="2">
    <location>
        <begin position="1"/>
        <end position="139"/>
    </location>
</feature>
<dbReference type="SUPFAM" id="SSF46785">
    <property type="entry name" value="Winged helix' DNA-binding domain"/>
    <property type="match status" value="1"/>
</dbReference>
<dbReference type="InterPro" id="IPR050769">
    <property type="entry name" value="NAT_camello-type"/>
</dbReference>
<dbReference type="EMBL" id="NPDN01000004">
    <property type="protein sequence ID" value="PJZ25873.1"/>
    <property type="molecule type" value="Genomic_DNA"/>
</dbReference>
<dbReference type="OrthoDB" id="5419426at2"/>
<evidence type="ECO:0000259" key="3">
    <source>
        <dbReference type="PROSITE" id="PS51186"/>
    </source>
</evidence>
<gene>
    <name evidence="4" type="ORF">CH357_09600</name>
</gene>
<dbReference type="InterPro" id="IPR016181">
    <property type="entry name" value="Acyl_CoA_acyltransferase"/>
</dbReference>
<dbReference type="Gene3D" id="1.10.10.10">
    <property type="entry name" value="Winged helix-like DNA-binding domain superfamily/Winged helix DNA-binding domain"/>
    <property type="match status" value="1"/>
</dbReference>
<evidence type="ECO:0000313" key="5">
    <source>
        <dbReference type="Proteomes" id="UP000232196"/>
    </source>
</evidence>
<dbReference type="SUPFAM" id="SSF55729">
    <property type="entry name" value="Acyl-CoA N-acyltransferases (Nat)"/>
    <property type="match status" value="1"/>
</dbReference>
<dbReference type="AlphaFoldDB" id="A0A2M9XDV2"/>
<dbReference type="PRINTS" id="PR00598">
    <property type="entry name" value="HTHMARR"/>
</dbReference>
<evidence type="ECO:0000259" key="2">
    <source>
        <dbReference type="PROSITE" id="PS50995"/>
    </source>
</evidence>
<feature type="domain" description="N-acetyltransferase" evidence="3">
    <location>
        <begin position="145"/>
        <end position="298"/>
    </location>
</feature>
<dbReference type="InterPro" id="IPR036390">
    <property type="entry name" value="WH_DNA-bd_sf"/>
</dbReference>
<dbReference type="Proteomes" id="UP000232196">
    <property type="component" value="Unassembled WGS sequence"/>
</dbReference>
<dbReference type="RefSeq" id="WP_100706510.1">
    <property type="nucleotide sequence ID" value="NZ_NPDL01000001.1"/>
</dbReference>
<dbReference type="Pfam" id="PF12802">
    <property type="entry name" value="MarR_2"/>
    <property type="match status" value="1"/>
</dbReference>
<dbReference type="CDD" id="cd04301">
    <property type="entry name" value="NAT_SF"/>
    <property type="match status" value="1"/>
</dbReference>
<reference evidence="4 5" key="1">
    <citation type="submission" date="2017-07" db="EMBL/GenBank/DDBJ databases">
        <title>Leptospira spp. isolated from tropical soils.</title>
        <authorList>
            <person name="Thibeaux R."/>
            <person name="Iraola G."/>
            <person name="Ferres I."/>
            <person name="Bierque E."/>
            <person name="Girault D."/>
            <person name="Soupe-Gilbert M.-E."/>
            <person name="Picardeau M."/>
            <person name="Goarant C."/>
        </authorList>
    </citation>
    <scope>NUCLEOTIDE SEQUENCE [LARGE SCALE GENOMIC DNA]</scope>
    <source>
        <strain evidence="4 5">MCA1-C-A1</strain>
    </source>
</reference>
<dbReference type="PROSITE" id="PS51186">
    <property type="entry name" value="GNAT"/>
    <property type="match status" value="1"/>
</dbReference>
<keyword evidence="5" id="KW-1185">Reference proteome</keyword>
<dbReference type="InterPro" id="IPR000835">
    <property type="entry name" value="HTH_MarR-typ"/>
</dbReference>
<dbReference type="GO" id="GO:0003700">
    <property type="term" value="F:DNA-binding transcription factor activity"/>
    <property type="evidence" value="ECO:0007669"/>
    <property type="project" value="InterPro"/>
</dbReference>